<dbReference type="AlphaFoldDB" id="A0A6N9HMG1"/>
<keyword evidence="2" id="KW-1185">Reference proteome</keyword>
<gene>
    <name evidence="1" type="ORF">GTP41_22555</name>
</gene>
<dbReference type="EMBL" id="WWCJ01000022">
    <property type="protein sequence ID" value="MYN04881.1"/>
    <property type="molecule type" value="Genomic_DNA"/>
</dbReference>
<dbReference type="Proteomes" id="UP000448575">
    <property type="component" value="Unassembled WGS sequence"/>
</dbReference>
<comment type="caution">
    <text evidence="1">The sequence shown here is derived from an EMBL/GenBank/DDBJ whole genome shotgun (WGS) entry which is preliminary data.</text>
</comment>
<name>A0A6N9HMG1_9BURK</name>
<reference evidence="1 2" key="1">
    <citation type="submission" date="2019-12" db="EMBL/GenBank/DDBJ databases">
        <title>Novel species isolated from a subtropical stream in China.</title>
        <authorList>
            <person name="Lu H."/>
        </authorList>
    </citation>
    <scope>NUCLEOTIDE SEQUENCE [LARGE SCALE GENOMIC DNA]</scope>
    <source>
        <strain evidence="1 2">DS3</strain>
    </source>
</reference>
<proteinExistence type="predicted"/>
<protein>
    <recommendedName>
        <fullName evidence="3">Rpn family recombination-promoting nuclease/putative transposase</fullName>
    </recommendedName>
</protein>
<sequence length="188" mass="21675">METPNDDYDNPWKAGLDRYIRDFIMLFCPGLAAEIDWSVEPEFRDQELRQVARGATTGLRRLDKLVRVQLRDGRELFIHIEIQLSRQRGFAERMFTCWGRLSDLYACQVVSIAVLADRSRSWRPNAVSFDAWGTRVRFEFNAVKLLDFVPAEPGMAANFFALLAEAHFATMRTKRNSAARLVVKTLLT</sequence>
<evidence type="ECO:0008006" key="3">
    <source>
        <dbReference type="Google" id="ProtNLM"/>
    </source>
</evidence>
<organism evidence="1 2">
    <name type="scientific">Pseudoduganella guangdongensis</name>
    <dbReference type="NCBI Taxonomy" id="2692179"/>
    <lineage>
        <taxon>Bacteria</taxon>
        <taxon>Pseudomonadati</taxon>
        <taxon>Pseudomonadota</taxon>
        <taxon>Betaproteobacteria</taxon>
        <taxon>Burkholderiales</taxon>
        <taxon>Oxalobacteraceae</taxon>
        <taxon>Telluria group</taxon>
        <taxon>Pseudoduganella</taxon>
    </lineage>
</organism>
<evidence type="ECO:0000313" key="1">
    <source>
        <dbReference type="EMBL" id="MYN04881.1"/>
    </source>
</evidence>
<accession>A0A6N9HMG1</accession>
<evidence type="ECO:0000313" key="2">
    <source>
        <dbReference type="Proteomes" id="UP000448575"/>
    </source>
</evidence>
<dbReference type="RefSeq" id="WP_161027837.1">
    <property type="nucleotide sequence ID" value="NZ_WWCJ01000022.1"/>
</dbReference>